<feature type="compositionally biased region" description="Polar residues" evidence="1">
    <location>
        <begin position="19"/>
        <end position="28"/>
    </location>
</feature>
<dbReference type="Proteomes" id="UP000220841">
    <property type="component" value="Unassembled WGS sequence"/>
</dbReference>
<organism evidence="2 3">
    <name type="scientific">Bacillus toyonensis</name>
    <dbReference type="NCBI Taxonomy" id="155322"/>
    <lineage>
        <taxon>Bacteria</taxon>
        <taxon>Bacillati</taxon>
        <taxon>Bacillota</taxon>
        <taxon>Bacilli</taxon>
        <taxon>Bacillales</taxon>
        <taxon>Bacillaceae</taxon>
        <taxon>Bacillus</taxon>
        <taxon>Bacillus cereus group</taxon>
    </lineage>
</organism>
<evidence type="ECO:0000256" key="1">
    <source>
        <dbReference type="SAM" id="MobiDB-lite"/>
    </source>
</evidence>
<feature type="region of interest" description="Disordered" evidence="1">
    <location>
        <begin position="15"/>
        <end position="54"/>
    </location>
</feature>
<dbReference type="InterPro" id="IPR008160">
    <property type="entry name" value="Collagen"/>
</dbReference>
<dbReference type="AlphaFoldDB" id="A0A2A8HB24"/>
<protein>
    <recommendedName>
        <fullName evidence="4">Collagen-like protein</fullName>
    </recommendedName>
</protein>
<comment type="caution">
    <text evidence="2">The sequence shown here is derived from an EMBL/GenBank/DDBJ whole genome shotgun (WGS) entry which is preliminary data.</text>
</comment>
<dbReference type="EMBL" id="NUBY01000135">
    <property type="protein sequence ID" value="PEQ00284.1"/>
    <property type="molecule type" value="Genomic_DNA"/>
</dbReference>
<dbReference type="RefSeq" id="WP_098227260.1">
    <property type="nucleotide sequence ID" value="NZ_NUBY01000135.1"/>
</dbReference>
<reference evidence="2 3" key="1">
    <citation type="submission" date="2017-09" db="EMBL/GenBank/DDBJ databases">
        <title>Large-scale bioinformatics analysis of Bacillus genomes uncovers conserved roles of natural products in bacterial physiology.</title>
        <authorList>
            <consortium name="Agbiome Team Llc"/>
            <person name="Bleich R.M."/>
            <person name="Grubbs K.J."/>
            <person name="Santa Maria K.C."/>
            <person name="Allen S.E."/>
            <person name="Farag S."/>
            <person name="Shank E.A."/>
            <person name="Bowers A."/>
        </authorList>
    </citation>
    <scope>NUCLEOTIDE SEQUENCE [LARGE SCALE GENOMIC DNA]</scope>
    <source>
        <strain evidence="2 3">AFS021349</strain>
    </source>
</reference>
<evidence type="ECO:0000313" key="2">
    <source>
        <dbReference type="EMBL" id="PEQ00284.1"/>
    </source>
</evidence>
<evidence type="ECO:0000313" key="3">
    <source>
        <dbReference type="Proteomes" id="UP000220841"/>
    </source>
</evidence>
<dbReference type="Gene3D" id="1.20.5.320">
    <property type="entry name" value="6-Phosphogluconate Dehydrogenase, domain 3"/>
    <property type="match status" value="1"/>
</dbReference>
<gene>
    <name evidence="2" type="ORF">CN585_23175</name>
</gene>
<name>A0A2A8HB24_9BACI</name>
<sequence>MNHFYNNSHFPCAFPIPSQGPTGNTGPQGLQGIQGPTGPQGLQGIQGPTGSQGLQGIQGPTGTQGIIQGAAYFYSFSTERINVNDVIPLTLSGPTNGNNIFLNNNTVTINPGFYQINYFFSGDAEGGNEIIAIGLSLNNTIIPNSKISFSTHATSGVSTILSPTLYHTILLNIDTISNIQLINVGTVAIAANLESPNSVTSSITILKLL</sequence>
<accession>A0A2A8HB24</accession>
<evidence type="ECO:0008006" key="4">
    <source>
        <dbReference type="Google" id="ProtNLM"/>
    </source>
</evidence>
<dbReference type="Pfam" id="PF01391">
    <property type="entry name" value="Collagen"/>
    <property type="match status" value="1"/>
</dbReference>
<proteinExistence type="predicted"/>